<dbReference type="InterPro" id="IPR008978">
    <property type="entry name" value="HSP20-like_chaperone"/>
</dbReference>
<gene>
    <name evidence="17" type="ORF">CNMCM7691_008744</name>
</gene>
<dbReference type="PANTHER" id="PTHR28533">
    <property type="entry name" value="PROTEIN PBN1"/>
    <property type="match status" value="1"/>
</dbReference>
<organism evidence="17 18">
    <name type="scientific">Aspergillus felis</name>
    <dbReference type="NCBI Taxonomy" id="1287682"/>
    <lineage>
        <taxon>Eukaryota</taxon>
        <taxon>Fungi</taxon>
        <taxon>Dikarya</taxon>
        <taxon>Ascomycota</taxon>
        <taxon>Pezizomycotina</taxon>
        <taxon>Eurotiomycetes</taxon>
        <taxon>Eurotiomycetidae</taxon>
        <taxon>Eurotiales</taxon>
        <taxon>Aspergillaceae</taxon>
        <taxon>Aspergillus</taxon>
        <taxon>Aspergillus subgen. Fumigati</taxon>
    </lineage>
</organism>
<proteinExistence type="inferred from homology"/>
<evidence type="ECO:0000256" key="7">
    <source>
        <dbReference type="ARBA" id="ARBA00022692"/>
    </source>
</evidence>
<feature type="region of interest" description="Disordered" evidence="14">
    <location>
        <begin position="197"/>
        <end position="254"/>
    </location>
</feature>
<dbReference type="CDD" id="cd06464">
    <property type="entry name" value="ACD_sHsps-like"/>
    <property type="match status" value="1"/>
</dbReference>
<sequence length="781" mass="86570">MNSPNSQNSDSVIPVAVAAVVDGMDPADGLHMKAQDSDIIITTTLTTDERTRTRGTRTGTRSRRERGQRFRPSFLQLPPYASSFPLFHHSHDATSFTPPVDIFVTATETIVHASLPGAQKSDLSIAYDASHSMLRMAGVVHRPGVDEDMYRALLVGERGRHVGVFEREVPISHTVAVEGIQAQLVDGVLRVALPKVEGEVEQPGEEMEKEGATSESDTEREEEEEHEDVEEEVERDCGEQPRSTAQSPLNHLPDQLQSFGLNMRRRITFVQRPEAPFHVDQAVLTTDALSITHLDGAREERATFGFDELPSEVWQVLKSSHELHIRWATERPYEIGAPFSSRISPGLHVYYTPGTSGETGRGLCSLLKKVFDQSLECDSLRSSFIQPPILSERFATTAAFQYYSHLPSLQNLVSFIQHKFCERSDETCFHHAESILSADSVDVNYDSISHALTVSGYWSKSPGQGWTEQIKKHAADTHQVEVGLLGVESAIEPEELKMGGLLGVVGQDEKLKPTLFSFPSRHHPLPADAAYAVSFPAPTGLHPTLTISMPRASLKRPPAPPDATCALHTYLTLPSWIFGDKYQLSTTDPLFLSSHNLAALRAVAGETDLEAPDWFVSRWGSNWLLELATPLHPDASPEEWNATIPLHLRYLPPSESGYRSAALPWPIVFWACTAEDGTKMGVNPFDRVNLGWEGLFGPRTMFYQLHPAPLEGKDRLVEELEVPVLRLQEEGGFFRSRTIELGTVVVVGLGLLWVLWKLGLVVRTAGTGTRTQRKDKQGKAE</sequence>
<comment type="similarity">
    <text evidence="12 13">Belongs to the small heat shock protein (HSP20) family.</text>
</comment>
<evidence type="ECO:0000256" key="1">
    <source>
        <dbReference type="ARBA" id="ARBA00004643"/>
    </source>
</evidence>
<dbReference type="SUPFAM" id="SSF49764">
    <property type="entry name" value="HSP20-like chaperones"/>
    <property type="match status" value="1"/>
</dbReference>
<dbReference type="Pfam" id="PF00011">
    <property type="entry name" value="HSP20"/>
    <property type="match status" value="1"/>
</dbReference>
<evidence type="ECO:0000256" key="9">
    <source>
        <dbReference type="ARBA" id="ARBA00022989"/>
    </source>
</evidence>
<keyword evidence="9 15" id="KW-1133">Transmembrane helix</keyword>
<comment type="pathway">
    <text evidence="2">Glycolipid biosynthesis; glycosylphosphatidylinositol-anchor biosynthesis.</text>
</comment>
<feature type="transmembrane region" description="Helical" evidence="15">
    <location>
        <begin position="744"/>
        <end position="766"/>
    </location>
</feature>
<dbReference type="UniPathway" id="UPA00196"/>
<feature type="compositionally biased region" description="Acidic residues" evidence="14">
    <location>
        <begin position="199"/>
        <end position="208"/>
    </location>
</feature>
<protein>
    <recommendedName>
        <fullName evidence="5">Protein PBN1</fullName>
    </recommendedName>
    <alternativeName>
        <fullName evidence="4">Protein pbn1</fullName>
    </alternativeName>
</protein>
<feature type="domain" description="SHSP" evidence="16">
    <location>
        <begin position="91"/>
        <end position="210"/>
    </location>
</feature>
<dbReference type="PROSITE" id="PS01031">
    <property type="entry name" value="SHSP"/>
    <property type="match status" value="1"/>
</dbReference>
<keyword evidence="10 15" id="KW-0472">Membrane</keyword>
<reference evidence="17" key="1">
    <citation type="submission" date="2020-06" db="EMBL/GenBank/DDBJ databases">
        <title>Draft genome sequences of strains closely related to Aspergillus parafelis and Aspergillus hiratsukae.</title>
        <authorList>
            <person name="Dos Santos R.A.C."/>
            <person name="Rivero-Menendez O."/>
            <person name="Steenwyk J.L."/>
            <person name="Mead M.E."/>
            <person name="Goldman G.H."/>
            <person name="Alastruey-Izquierdo A."/>
            <person name="Rokas A."/>
        </authorList>
    </citation>
    <scope>NUCLEOTIDE SEQUENCE</scope>
    <source>
        <strain evidence="17">CNM-CM7691</strain>
    </source>
</reference>
<dbReference type="PANTHER" id="PTHR28533:SF1">
    <property type="entry name" value="PROTEIN PBN1"/>
    <property type="match status" value="1"/>
</dbReference>
<dbReference type="EMBL" id="JACBAG010001856">
    <property type="protein sequence ID" value="KAF7179695.1"/>
    <property type="molecule type" value="Genomic_DNA"/>
</dbReference>
<accession>A0A8H6V6J6</accession>
<comment type="caution">
    <text evidence="17">The sequence shown here is derived from an EMBL/GenBank/DDBJ whole genome shotgun (WGS) entry which is preliminary data.</text>
</comment>
<comment type="similarity">
    <text evidence="3">Belongs to the PIGX family.</text>
</comment>
<dbReference type="AlphaFoldDB" id="A0A8H6V6J6"/>
<comment type="subcellular location">
    <subcellularLocation>
        <location evidence="1">Endoplasmic reticulum membrane</location>
        <topology evidence="1">Single-pass type III membrane protein</topology>
    </subcellularLocation>
</comment>
<dbReference type="InterPro" id="IPR042322">
    <property type="entry name" value="Pbn1"/>
</dbReference>
<evidence type="ECO:0000256" key="3">
    <source>
        <dbReference type="ARBA" id="ARBA00010345"/>
    </source>
</evidence>
<dbReference type="InterPro" id="IPR013233">
    <property type="entry name" value="PIG-X/PBN1"/>
</dbReference>
<evidence type="ECO:0000256" key="15">
    <source>
        <dbReference type="SAM" id="Phobius"/>
    </source>
</evidence>
<dbReference type="GO" id="GO:0005789">
    <property type="term" value="C:endoplasmic reticulum membrane"/>
    <property type="evidence" value="ECO:0007669"/>
    <property type="project" value="UniProtKB-SubCell"/>
</dbReference>
<evidence type="ECO:0000256" key="10">
    <source>
        <dbReference type="ARBA" id="ARBA00023136"/>
    </source>
</evidence>
<dbReference type="Pfam" id="PF08320">
    <property type="entry name" value="PIG-X"/>
    <property type="match status" value="1"/>
</dbReference>
<evidence type="ECO:0000256" key="12">
    <source>
        <dbReference type="PROSITE-ProRule" id="PRU00285"/>
    </source>
</evidence>
<dbReference type="GO" id="GO:0000030">
    <property type="term" value="F:mannosyltransferase activity"/>
    <property type="evidence" value="ECO:0007669"/>
    <property type="project" value="TreeGrafter"/>
</dbReference>
<evidence type="ECO:0000313" key="17">
    <source>
        <dbReference type="EMBL" id="KAF7179695.1"/>
    </source>
</evidence>
<evidence type="ECO:0000256" key="11">
    <source>
        <dbReference type="ARBA" id="ARBA00023180"/>
    </source>
</evidence>
<dbReference type="InterPro" id="IPR002068">
    <property type="entry name" value="A-crystallin/Hsp20_dom"/>
</dbReference>
<name>A0A8H6V6J6_9EURO</name>
<keyword evidence="7 15" id="KW-0812">Transmembrane</keyword>
<dbReference type="SMART" id="SM00780">
    <property type="entry name" value="PIG-X"/>
    <property type="match status" value="1"/>
</dbReference>
<evidence type="ECO:0000256" key="8">
    <source>
        <dbReference type="ARBA" id="ARBA00022824"/>
    </source>
</evidence>
<dbReference type="GO" id="GO:0006506">
    <property type="term" value="P:GPI anchor biosynthetic process"/>
    <property type="evidence" value="ECO:0007669"/>
    <property type="project" value="UniProtKB-UniPathway"/>
</dbReference>
<keyword evidence="6" id="KW-0337">GPI-anchor biosynthesis</keyword>
<evidence type="ECO:0000256" key="14">
    <source>
        <dbReference type="SAM" id="MobiDB-lite"/>
    </source>
</evidence>
<evidence type="ECO:0000256" key="13">
    <source>
        <dbReference type="RuleBase" id="RU003616"/>
    </source>
</evidence>
<evidence type="ECO:0000259" key="16">
    <source>
        <dbReference type="PROSITE" id="PS01031"/>
    </source>
</evidence>
<evidence type="ECO:0000256" key="4">
    <source>
        <dbReference type="ARBA" id="ARBA00019261"/>
    </source>
</evidence>
<dbReference type="Proteomes" id="UP000641853">
    <property type="component" value="Unassembled WGS sequence"/>
</dbReference>
<evidence type="ECO:0000256" key="2">
    <source>
        <dbReference type="ARBA" id="ARBA00004687"/>
    </source>
</evidence>
<dbReference type="Gene3D" id="2.60.40.790">
    <property type="match status" value="1"/>
</dbReference>
<evidence type="ECO:0000313" key="18">
    <source>
        <dbReference type="Proteomes" id="UP000641853"/>
    </source>
</evidence>
<keyword evidence="8" id="KW-0256">Endoplasmic reticulum</keyword>
<keyword evidence="11" id="KW-0325">Glycoprotein</keyword>
<feature type="compositionally biased region" description="Polar residues" evidence="14">
    <location>
        <begin position="241"/>
        <end position="254"/>
    </location>
</feature>
<keyword evidence="18" id="KW-1185">Reference proteome</keyword>
<evidence type="ECO:0000256" key="5">
    <source>
        <dbReference type="ARBA" id="ARBA00020410"/>
    </source>
</evidence>
<evidence type="ECO:0000256" key="6">
    <source>
        <dbReference type="ARBA" id="ARBA00022502"/>
    </source>
</evidence>
<dbReference type="GO" id="GO:1990529">
    <property type="term" value="C:glycosylphosphatidylinositol-mannosyltransferase I complex"/>
    <property type="evidence" value="ECO:0007669"/>
    <property type="project" value="TreeGrafter"/>
</dbReference>
<feature type="compositionally biased region" description="Acidic residues" evidence="14">
    <location>
        <begin position="216"/>
        <end position="234"/>
    </location>
</feature>